<name>A0ABU4G151_9BACL</name>
<proteinExistence type="predicted"/>
<dbReference type="EMBL" id="JAUBDH010000002">
    <property type="protein sequence ID" value="MDW0109387.1"/>
    <property type="molecule type" value="Genomic_DNA"/>
</dbReference>
<accession>A0ABU4G151</accession>
<keyword evidence="1" id="KW-1133">Transmembrane helix</keyword>
<organism evidence="2 3">
    <name type="scientific">Sporosarcina aquimarina</name>
    <dbReference type="NCBI Taxonomy" id="114975"/>
    <lineage>
        <taxon>Bacteria</taxon>
        <taxon>Bacillati</taxon>
        <taxon>Bacillota</taxon>
        <taxon>Bacilli</taxon>
        <taxon>Bacillales</taxon>
        <taxon>Caryophanaceae</taxon>
        <taxon>Sporosarcina</taxon>
    </lineage>
</organism>
<keyword evidence="1" id="KW-0472">Membrane</keyword>
<evidence type="ECO:0000313" key="3">
    <source>
        <dbReference type="Proteomes" id="UP001280629"/>
    </source>
</evidence>
<keyword evidence="1" id="KW-0812">Transmembrane</keyword>
<protein>
    <submittedName>
        <fullName evidence="2">Uncharacterized protein</fullName>
    </submittedName>
</protein>
<evidence type="ECO:0000256" key="1">
    <source>
        <dbReference type="SAM" id="Phobius"/>
    </source>
</evidence>
<dbReference type="Proteomes" id="UP001280629">
    <property type="component" value="Unassembled WGS sequence"/>
</dbReference>
<evidence type="ECO:0000313" key="2">
    <source>
        <dbReference type="EMBL" id="MDW0109387.1"/>
    </source>
</evidence>
<dbReference type="RefSeq" id="WP_317934883.1">
    <property type="nucleotide sequence ID" value="NZ_JAUBDH010000002.1"/>
</dbReference>
<comment type="caution">
    <text evidence="2">The sequence shown here is derived from an EMBL/GenBank/DDBJ whole genome shotgun (WGS) entry which is preliminary data.</text>
</comment>
<feature type="transmembrane region" description="Helical" evidence="1">
    <location>
        <begin position="372"/>
        <end position="392"/>
    </location>
</feature>
<reference evidence="2 3" key="1">
    <citation type="submission" date="2023-06" db="EMBL/GenBank/DDBJ databases">
        <title>Sporosarcina sp. nov., isolated from Korean traditional fermented seafood 'Jeotgal'.</title>
        <authorList>
            <person name="Yang A.-I."/>
            <person name="Shin N.-R."/>
        </authorList>
    </citation>
    <scope>NUCLEOTIDE SEQUENCE [LARGE SCALE GENOMIC DNA]</scope>
    <source>
        <strain evidence="2 3">KCTC3840</strain>
    </source>
</reference>
<sequence>MSNPLCKSIRRILLFITIVFLWPMSTTYAAPNLNVSVQAGLDQKSKEGRGAPIIFTIENNGTEFTGDLVVDTASGQSSGIGQSVPITIGEGEKQTITMYVDSINDPMNYGSPTKKNIFFYENGWRSGEEIKHSGSQLVSSSSFPQDSLFIAGLSDNIDRLSSLKDINLKDRQGTQLLNLTKQDRTLLPNEKKGWDAVDIIAADGFPIADLSQKQQEAMFAWVESGGTLLLGGSQNISAEAGIFSEMLPLEITGNQELAPALFNEKFKSPIPGFSTKLKKDAVILSQKEDTILAASELVGSGMILQTSFSMGSEAFRSSIGSKSFWTELLNKRDQLLNSRPMQPYYNSPTDDLTWSVGEANELFPSFKVSTPLLFGIIIVYIVLVIPLLYLFLKKRDKREHAWWIIPVTAVVVSFAIFAYGGKDRLSHAQLQHSAVYFVEPDKSLLGYYTEALLTDKSGDFTFAIQNPSTVAVNSSASFIFGSTTPPHHRAVLEKGATEELLSFRNLGFWNVASVYGKTETNAIGSFETDLTLEKNSLTGTITNNFPFKVNDVTILSGSKKIELGSILAGETMNVQEEVKATILGARSVSQSGYMNPSASSQEDLVKMRKEGLLEFSSTHLNDSSKPILSATTETQIMELSLKDRKAKNSPLSMLLQPIDIDSKLTGTVRADGDLMEMEMRSSSGYPADLLDEITKEYIFSEKEYTQTWKLPKDFTDTVKVWSKLQLFGVDYNRYEVHLLNVKSGEYELLEDKANPAIEPADNYVSKDGEVKLKLTFSDAQMGEPVHPPEIRLTGEVAK</sequence>
<gene>
    <name evidence="2" type="ORF">QT716_04870</name>
</gene>
<feature type="transmembrane region" description="Helical" evidence="1">
    <location>
        <begin position="401"/>
        <end position="421"/>
    </location>
</feature>
<keyword evidence="3" id="KW-1185">Reference proteome</keyword>